<gene>
    <name evidence="1" type="ORF">R3P38DRAFT_2954694</name>
</gene>
<dbReference type="Proteomes" id="UP001362999">
    <property type="component" value="Unassembled WGS sequence"/>
</dbReference>
<dbReference type="EMBL" id="JAWWNJ010000035">
    <property type="protein sequence ID" value="KAK7023881.1"/>
    <property type="molecule type" value="Genomic_DNA"/>
</dbReference>
<sequence length="180" mass="20112">MAATGSILLEPSSLYVTTTQLAEAKFHWALVETSADACTATRHHWHERSDKPGLAEGYGAQRIQPKSLTGRVILGYFKIRGYTPPPSARFADICETTFSTSYANVPTNRKYGLTCRTWVLQVISTLCACGHIIGFEGTIPNFVDSLERIITERSRMADNNYLTTFYHQRTLNFVSPVMVV</sequence>
<evidence type="ECO:0000313" key="2">
    <source>
        <dbReference type="Proteomes" id="UP001362999"/>
    </source>
</evidence>
<reference evidence="1 2" key="1">
    <citation type="journal article" date="2024" name="J Genomics">
        <title>Draft genome sequencing and assembly of Favolaschia claudopus CIRM-BRFM 2984 isolated from oak limbs.</title>
        <authorList>
            <person name="Navarro D."/>
            <person name="Drula E."/>
            <person name="Chaduli D."/>
            <person name="Cazenave R."/>
            <person name="Ahrendt S."/>
            <person name="Wang J."/>
            <person name="Lipzen A."/>
            <person name="Daum C."/>
            <person name="Barry K."/>
            <person name="Grigoriev I.V."/>
            <person name="Favel A."/>
            <person name="Rosso M.N."/>
            <person name="Martin F."/>
        </authorList>
    </citation>
    <scope>NUCLEOTIDE SEQUENCE [LARGE SCALE GENOMIC DNA]</scope>
    <source>
        <strain evidence="1 2">CIRM-BRFM 2984</strain>
    </source>
</reference>
<comment type="caution">
    <text evidence="1">The sequence shown here is derived from an EMBL/GenBank/DDBJ whole genome shotgun (WGS) entry which is preliminary data.</text>
</comment>
<evidence type="ECO:0000313" key="1">
    <source>
        <dbReference type="EMBL" id="KAK7023881.1"/>
    </source>
</evidence>
<proteinExistence type="predicted"/>
<dbReference type="AlphaFoldDB" id="A0AAW0BCD4"/>
<accession>A0AAW0BCD4</accession>
<protein>
    <submittedName>
        <fullName evidence="1">Uncharacterized protein</fullName>
    </submittedName>
</protein>
<name>A0AAW0BCD4_9AGAR</name>
<organism evidence="1 2">
    <name type="scientific">Favolaschia claudopus</name>
    <dbReference type="NCBI Taxonomy" id="2862362"/>
    <lineage>
        <taxon>Eukaryota</taxon>
        <taxon>Fungi</taxon>
        <taxon>Dikarya</taxon>
        <taxon>Basidiomycota</taxon>
        <taxon>Agaricomycotina</taxon>
        <taxon>Agaricomycetes</taxon>
        <taxon>Agaricomycetidae</taxon>
        <taxon>Agaricales</taxon>
        <taxon>Marasmiineae</taxon>
        <taxon>Mycenaceae</taxon>
        <taxon>Favolaschia</taxon>
    </lineage>
</organism>
<keyword evidence="2" id="KW-1185">Reference proteome</keyword>